<reference evidence="2 3" key="1">
    <citation type="journal article" date="2018" name="Front. Microbiol.">
        <title>Genomic and genetic insights into a cosmopolitan fungus, Paecilomyces variotii (Eurotiales).</title>
        <authorList>
            <person name="Urquhart A.S."/>
            <person name="Mondo S.J."/>
            <person name="Makela M.R."/>
            <person name="Hane J.K."/>
            <person name="Wiebenga A."/>
            <person name="He G."/>
            <person name="Mihaltcheva S."/>
            <person name="Pangilinan J."/>
            <person name="Lipzen A."/>
            <person name="Barry K."/>
            <person name="de Vries R.P."/>
            <person name="Grigoriev I.V."/>
            <person name="Idnurm A."/>
        </authorList>
    </citation>
    <scope>NUCLEOTIDE SEQUENCE [LARGE SCALE GENOMIC DNA]</scope>
    <source>
        <strain evidence="2 3">CBS 101075</strain>
    </source>
</reference>
<accession>A0A443HQW1</accession>
<evidence type="ECO:0000256" key="1">
    <source>
        <dbReference type="SAM" id="Phobius"/>
    </source>
</evidence>
<protein>
    <submittedName>
        <fullName evidence="2">Uncharacterized protein</fullName>
    </submittedName>
</protein>
<keyword evidence="1" id="KW-0812">Transmembrane</keyword>
<evidence type="ECO:0000313" key="3">
    <source>
        <dbReference type="Proteomes" id="UP000283841"/>
    </source>
</evidence>
<comment type="caution">
    <text evidence="2">The sequence shown here is derived from an EMBL/GenBank/DDBJ whole genome shotgun (WGS) entry which is preliminary data.</text>
</comment>
<organism evidence="2 3">
    <name type="scientific">Byssochlamys spectabilis</name>
    <name type="common">Paecilomyces variotii</name>
    <dbReference type="NCBI Taxonomy" id="264951"/>
    <lineage>
        <taxon>Eukaryota</taxon>
        <taxon>Fungi</taxon>
        <taxon>Dikarya</taxon>
        <taxon>Ascomycota</taxon>
        <taxon>Pezizomycotina</taxon>
        <taxon>Eurotiomycetes</taxon>
        <taxon>Eurotiomycetidae</taxon>
        <taxon>Eurotiales</taxon>
        <taxon>Thermoascaceae</taxon>
        <taxon>Paecilomyces</taxon>
    </lineage>
</organism>
<dbReference type="RefSeq" id="XP_028483842.1">
    <property type="nucleotide sequence ID" value="XM_028632333.1"/>
</dbReference>
<dbReference type="Proteomes" id="UP000283841">
    <property type="component" value="Unassembled WGS sequence"/>
</dbReference>
<feature type="transmembrane region" description="Helical" evidence="1">
    <location>
        <begin position="12"/>
        <end position="35"/>
    </location>
</feature>
<keyword evidence="1" id="KW-1133">Transmembrane helix</keyword>
<sequence length="102" mass="10710">MNAPPLGELIGLPQLACFLMTSMLASSLSALSLLIRQSLLQTCTTVIPAALLNKSQNPDSRPITVMDPVATISGNEKSGLLDINLNADDGKYGVTLEGKNGR</sequence>
<evidence type="ECO:0000313" key="2">
    <source>
        <dbReference type="EMBL" id="RWQ94197.1"/>
    </source>
</evidence>
<keyword evidence="3" id="KW-1185">Reference proteome</keyword>
<dbReference type="EMBL" id="RCNU01000008">
    <property type="protein sequence ID" value="RWQ94197.1"/>
    <property type="molecule type" value="Genomic_DNA"/>
</dbReference>
<dbReference type="VEuPathDB" id="FungiDB:C8Q69DRAFT_499884"/>
<gene>
    <name evidence="2" type="ORF">C8Q69DRAFT_499884</name>
</gene>
<proteinExistence type="predicted"/>
<keyword evidence="1" id="KW-0472">Membrane</keyword>
<name>A0A443HQW1_BYSSP</name>
<dbReference type="AlphaFoldDB" id="A0A443HQW1"/>
<dbReference type="GeneID" id="39601610"/>